<sequence length="199" mass="22817">MHSYNLRPDRPPPESYSTSNRPWTRNHMLGGQLYSDGWRKAEKNRDLIAPGRLIYVALLEPPYEGAKGQLYPDGVDDDGRYYTFTTVYPTLSVVMWQDETSFGACMIDQNQPEGDFEALRAYNPGERKEVLGVSVGMSDDWQWENGFRLKDDSVVHLEPSVLLYSQWIWATGAIVKGEEDFSRLLRACEKLVKGHPTMY</sequence>
<dbReference type="Proteomes" id="UP000070133">
    <property type="component" value="Unassembled WGS sequence"/>
</dbReference>
<name>A0A139HCW8_9PEZI</name>
<protein>
    <submittedName>
        <fullName evidence="2">Uncharacterized protein</fullName>
    </submittedName>
</protein>
<gene>
    <name evidence="2" type="ORF">AC578_6490</name>
</gene>
<organism evidence="2 3">
    <name type="scientific">Pseudocercospora eumusae</name>
    <dbReference type="NCBI Taxonomy" id="321146"/>
    <lineage>
        <taxon>Eukaryota</taxon>
        <taxon>Fungi</taxon>
        <taxon>Dikarya</taxon>
        <taxon>Ascomycota</taxon>
        <taxon>Pezizomycotina</taxon>
        <taxon>Dothideomycetes</taxon>
        <taxon>Dothideomycetidae</taxon>
        <taxon>Mycosphaerellales</taxon>
        <taxon>Mycosphaerellaceae</taxon>
        <taxon>Pseudocercospora</taxon>
    </lineage>
</organism>
<reference evidence="2 3" key="1">
    <citation type="submission" date="2015-07" db="EMBL/GenBank/DDBJ databases">
        <title>Comparative genomics of the Sigatoka disease complex on banana suggests a link between parallel evolutionary changes in Pseudocercospora fijiensis and Pseudocercospora eumusae and increased virulence on the banana host.</title>
        <authorList>
            <person name="Chang T.-C."/>
            <person name="Salvucci A."/>
            <person name="Crous P.W."/>
            <person name="Stergiopoulos I."/>
        </authorList>
    </citation>
    <scope>NUCLEOTIDE SEQUENCE [LARGE SCALE GENOMIC DNA]</scope>
    <source>
        <strain evidence="2 3">CBS 114824</strain>
    </source>
</reference>
<dbReference type="OrthoDB" id="10283500at2759"/>
<evidence type="ECO:0000313" key="3">
    <source>
        <dbReference type="Proteomes" id="UP000070133"/>
    </source>
</evidence>
<proteinExistence type="predicted"/>
<feature type="region of interest" description="Disordered" evidence="1">
    <location>
        <begin position="1"/>
        <end position="23"/>
    </location>
</feature>
<accession>A0A139HCW8</accession>
<evidence type="ECO:0000313" key="2">
    <source>
        <dbReference type="EMBL" id="KXT00288.1"/>
    </source>
</evidence>
<dbReference type="AlphaFoldDB" id="A0A139HCW8"/>
<comment type="caution">
    <text evidence="2">The sequence shown here is derived from an EMBL/GenBank/DDBJ whole genome shotgun (WGS) entry which is preliminary data.</text>
</comment>
<keyword evidence="3" id="KW-1185">Reference proteome</keyword>
<evidence type="ECO:0000256" key="1">
    <source>
        <dbReference type="SAM" id="MobiDB-lite"/>
    </source>
</evidence>
<dbReference type="EMBL" id="LFZN01000076">
    <property type="protein sequence ID" value="KXT00288.1"/>
    <property type="molecule type" value="Genomic_DNA"/>
</dbReference>